<protein>
    <recommendedName>
        <fullName evidence="2">GIY-YIG domain-containing protein</fullName>
    </recommendedName>
</protein>
<feature type="non-terminal residue" evidence="1">
    <location>
        <position position="93"/>
    </location>
</feature>
<sequence>MDKATVSAVSRRLESITNPVVLYSRPEVLSTPSVLPTVPGIYAWFFKDIPGDIPVYDCVTKGPTTLLYVGISPDKIGKPNSRQNLRRRITTHF</sequence>
<evidence type="ECO:0000313" key="1">
    <source>
        <dbReference type="EMBL" id="SVB86384.1"/>
    </source>
</evidence>
<gene>
    <name evidence="1" type="ORF">METZ01_LOCUS239238</name>
</gene>
<reference evidence="1" key="1">
    <citation type="submission" date="2018-05" db="EMBL/GenBank/DDBJ databases">
        <authorList>
            <person name="Lanie J.A."/>
            <person name="Ng W.-L."/>
            <person name="Kazmierczak K.M."/>
            <person name="Andrzejewski T.M."/>
            <person name="Davidsen T.M."/>
            <person name="Wayne K.J."/>
            <person name="Tettelin H."/>
            <person name="Glass J.I."/>
            <person name="Rusch D."/>
            <person name="Podicherti R."/>
            <person name="Tsui H.-C.T."/>
            <person name="Winkler M.E."/>
        </authorList>
    </citation>
    <scope>NUCLEOTIDE SEQUENCE</scope>
</reference>
<evidence type="ECO:0008006" key="2">
    <source>
        <dbReference type="Google" id="ProtNLM"/>
    </source>
</evidence>
<organism evidence="1">
    <name type="scientific">marine metagenome</name>
    <dbReference type="NCBI Taxonomy" id="408172"/>
    <lineage>
        <taxon>unclassified sequences</taxon>
        <taxon>metagenomes</taxon>
        <taxon>ecological metagenomes</taxon>
    </lineage>
</organism>
<dbReference type="EMBL" id="UINC01061135">
    <property type="protein sequence ID" value="SVB86384.1"/>
    <property type="molecule type" value="Genomic_DNA"/>
</dbReference>
<accession>A0A382HGD9</accession>
<proteinExistence type="predicted"/>
<name>A0A382HGD9_9ZZZZ</name>
<dbReference type="AlphaFoldDB" id="A0A382HGD9"/>